<sequence>LSQVTVYDREFPEKKYYFPCHQWLAKDEGDHQIVRQLTATTDQSASSEGYVYMVNTYTGDRRGAGTDANVSITIFGEDGDS</sequence>
<dbReference type="HOGENOM" id="CLU_2580707_0_0_1"/>
<dbReference type="AlphaFoldDB" id="A7T8R7"/>
<evidence type="ECO:0000313" key="4">
    <source>
        <dbReference type="Proteomes" id="UP000001593"/>
    </source>
</evidence>
<evidence type="ECO:0000256" key="1">
    <source>
        <dbReference type="PROSITE-ProRule" id="PRU00152"/>
    </source>
</evidence>
<dbReference type="PhylomeDB" id="A7T8R7"/>
<keyword evidence="4" id="KW-1185">Reference proteome</keyword>
<dbReference type="InterPro" id="IPR001024">
    <property type="entry name" value="PLAT/LH2_dom"/>
</dbReference>
<evidence type="ECO:0000313" key="3">
    <source>
        <dbReference type="EMBL" id="EDO27618.1"/>
    </source>
</evidence>
<evidence type="ECO:0000259" key="2">
    <source>
        <dbReference type="PROSITE" id="PS50095"/>
    </source>
</evidence>
<feature type="domain" description="PLAT" evidence="2">
    <location>
        <begin position="1"/>
        <end position="38"/>
    </location>
</feature>
<organism evidence="3 4">
    <name type="scientific">Nematostella vectensis</name>
    <name type="common">Starlet sea anemone</name>
    <dbReference type="NCBI Taxonomy" id="45351"/>
    <lineage>
        <taxon>Eukaryota</taxon>
        <taxon>Metazoa</taxon>
        <taxon>Cnidaria</taxon>
        <taxon>Anthozoa</taxon>
        <taxon>Hexacorallia</taxon>
        <taxon>Actiniaria</taxon>
        <taxon>Edwardsiidae</taxon>
        <taxon>Nematostella</taxon>
    </lineage>
</organism>
<dbReference type="SUPFAM" id="SSF49723">
    <property type="entry name" value="Lipase/lipooxygenase domain (PLAT/LH2 domain)"/>
    <property type="match status" value="2"/>
</dbReference>
<accession>A7T8R7</accession>
<dbReference type="InterPro" id="IPR052970">
    <property type="entry name" value="Inner_ear_hair_cell_LOXHD"/>
</dbReference>
<feature type="non-terminal residue" evidence="3">
    <location>
        <position position="81"/>
    </location>
</feature>
<dbReference type="InParanoid" id="A7T8R7"/>
<dbReference type="PANTHER" id="PTHR45901">
    <property type="entry name" value="PROTEIN CBG12474"/>
    <property type="match status" value="1"/>
</dbReference>
<dbReference type="InterPro" id="IPR036392">
    <property type="entry name" value="PLAT/LH2_dom_sf"/>
</dbReference>
<dbReference type="Proteomes" id="UP000001593">
    <property type="component" value="Unassembled WGS sequence"/>
</dbReference>
<protein>
    <recommendedName>
        <fullName evidence="2">PLAT domain-containing protein</fullName>
    </recommendedName>
</protein>
<dbReference type="KEGG" id="nve:5497942"/>
<dbReference type="EMBL" id="DS472872">
    <property type="protein sequence ID" value="EDO27618.1"/>
    <property type="molecule type" value="Genomic_DNA"/>
</dbReference>
<comment type="caution">
    <text evidence="1">Lacks conserved residue(s) required for the propagation of feature annotation.</text>
</comment>
<dbReference type="PANTHER" id="PTHR45901:SF3">
    <property type="entry name" value="LIPOXYGENASE HOMOLOGY DOMAIN-CONTAINING PROTEIN 1"/>
    <property type="match status" value="1"/>
</dbReference>
<dbReference type="PROSITE" id="PS50095">
    <property type="entry name" value="PLAT"/>
    <property type="match status" value="2"/>
</dbReference>
<reference evidence="3 4" key="1">
    <citation type="journal article" date="2007" name="Science">
        <title>Sea anemone genome reveals ancestral eumetazoan gene repertoire and genomic organization.</title>
        <authorList>
            <person name="Putnam N.H."/>
            <person name="Srivastava M."/>
            <person name="Hellsten U."/>
            <person name="Dirks B."/>
            <person name="Chapman J."/>
            <person name="Salamov A."/>
            <person name="Terry A."/>
            <person name="Shapiro H."/>
            <person name="Lindquist E."/>
            <person name="Kapitonov V.V."/>
            <person name="Jurka J."/>
            <person name="Genikhovich G."/>
            <person name="Grigoriev I.V."/>
            <person name="Lucas S.M."/>
            <person name="Steele R.E."/>
            <person name="Finnerty J.R."/>
            <person name="Technau U."/>
            <person name="Martindale M.Q."/>
            <person name="Rokhsar D.S."/>
        </authorList>
    </citation>
    <scope>NUCLEOTIDE SEQUENCE [LARGE SCALE GENOMIC DNA]</scope>
    <source>
        <strain evidence="4">CH2 X CH6</strain>
    </source>
</reference>
<dbReference type="STRING" id="45351.A7T8R7"/>
<dbReference type="Gene3D" id="2.60.60.20">
    <property type="entry name" value="PLAT/LH2 domain"/>
    <property type="match status" value="2"/>
</dbReference>
<feature type="non-terminal residue" evidence="3">
    <location>
        <position position="1"/>
    </location>
</feature>
<proteinExistence type="predicted"/>
<gene>
    <name evidence="3" type="ORF">NEMVEDRAFT_v1g7957</name>
</gene>
<feature type="domain" description="PLAT" evidence="2">
    <location>
        <begin position="50"/>
        <end position="81"/>
    </location>
</feature>
<name>A7T8R7_NEMVE</name>